<proteinExistence type="predicted"/>
<dbReference type="EMBL" id="HBIH01025634">
    <property type="protein sequence ID" value="CAE0329666.1"/>
    <property type="molecule type" value="Transcribed_RNA"/>
</dbReference>
<reference evidence="1" key="1">
    <citation type="submission" date="2021-01" db="EMBL/GenBank/DDBJ databases">
        <authorList>
            <person name="Corre E."/>
            <person name="Pelletier E."/>
            <person name="Niang G."/>
            <person name="Scheremetjew M."/>
            <person name="Finn R."/>
            <person name="Kale V."/>
            <person name="Holt S."/>
            <person name="Cochrane G."/>
            <person name="Meng A."/>
            <person name="Brown T."/>
            <person name="Cohen L."/>
        </authorList>
    </citation>
    <scope>NUCLEOTIDE SEQUENCE</scope>
    <source>
        <strain evidence="1">S3</strain>
    </source>
</reference>
<organism evidence="1">
    <name type="scientific">Strombidium inclinatum</name>
    <dbReference type="NCBI Taxonomy" id="197538"/>
    <lineage>
        <taxon>Eukaryota</taxon>
        <taxon>Sar</taxon>
        <taxon>Alveolata</taxon>
        <taxon>Ciliophora</taxon>
        <taxon>Intramacronucleata</taxon>
        <taxon>Spirotrichea</taxon>
        <taxon>Oligotrichia</taxon>
        <taxon>Strombidiidae</taxon>
        <taxon>Strombidium</taxon>
    </lineage>
</organism>
<accession>A0A7S3IR86</accession>
<gene>
    <name evidence="1" type="ORF">SINC0208_LOCUS10296</name>
</gene>
<name>A0A7S3IR86_9SPIT</name>
<sequence length="336" mass="38666">MTELATPSNYAKEYLPGYTGHVPSKNERFGATTGQIKREILLDQGKHPITFPIDSKEKERWYSSHFVPKIDPNKEIYGTRSRFARNWACGPNHMIRHQRVPGYTGHIKGLVSENLFSESYGNTTARAVGKVHPIGHDIEPAVRFKSQNTQVFRPTNFRRFIDQPSMIPKRDYKDYSRFINDTFTEEKEQILANTVTNLERLGPITNPDKSLSVLRACSEKPSKTFLNKRRARNLSMATSPLSDIEKTLGSTMNDFDVKPKLLENKFSSRNEFMGMSDGFKRIFTQDRQDEKMIIPITGYGGHRRGDRSQNFFGKSFRETSLQSKKLQRDLQSPSMR</sequence>
<dbReference type="AlphaFoldDB" id="A0A7S3IR86"/>
<protein>
    <submittedName>
        <fullName evidence="1">Uncharacterized protein</fullName>
    </submittedName>
</protein>
<evidence type="ECO:0000313" key="1">
    <source>
        <dbReference type="EMBL" id="CAE0329666.1"/>
    </source>
</evidence>